<evidence type="ECO:0000256" key="7">
    <source>
        <dbReference type="RuleBase" id="RU363032"/>
    </source>
</evidence>
<name>A0A2A7S3L7_BURGA</name>
<dbReference type="PANTHER" id="PTHR30151:SF0">
    <property type="entry name" value="ABC TRANSPORTER PERMEASE PROTEIN MJ0413-RELATED"/>
    <property type="match status" value="1"/>
</dbReference>
<dbReference type="Pfam" id="PF00528">
    <property type="entry name" value="BPD_transp_1"/>
    <property type="match status" value="1"/>
</dbReference>
<evidence type="ECO:0000313" key="9">
    <source>
        <dbReference type="EMBL" id="PEH37895.1"/>
    </source>
</evidence>
<keyword evidence="4 7" id="KW-0812">Transmembrane</keyword>
<comment type="subcellular location">
    <subcellularLocation>
        <location evidence="1 7">Cell membrane</location>
        <topology evidence="1 7">Multi-pass membrane protein</topology>
    </subcellularLocation>
</comment>
<protein>
    <recommendedName>
        <fullName evidence="8">ABC transmembrane type-1 domain-containing protein</fullName>
    </recommendedName>
</protein>
<dbReference type="GO" id="GO:0005886">
    <property type="term" value="C:plasma membrane"/>
    <property type="evidence" value="ECO:0007669"/>
    <property type="project" value="UniProtKB-SubCell"/>
</dbReference>
<organism evidence="9 10">
    <name type="scientific">Burkholderia gladioli</name>
    <name type="common">Pseudomonas marginata</name>
    <name type="synonym">Phytomonas marginata</name>
    <dbReference type="NCBI Taxonomy" id="28095"/>
    <lineage>
        <taxon>Bacteria</taxon>
        <taxon>Pseudomonadati</taxon>
        <taxon>Pseudomonadota</taxon>
        <taxon>Betaproteobacteria</taxon>
        <taxon>Burkholderiales</taxon>
        <taxon>Burkholderiaceae</taxon>
        <taxon>Burkholderia</taxon>
    </lineage>
</organism>
<evidence type="ECO:0000313" key="10">
    <source>
        <dbReference type="Proteomes" id="UP000220629"/>
    </source>
</evidence>
<dbReference type="InterPro" id="IPR000515">
    <property type="entry name" value="MetI-like"/>
</dbReference>
<evidence type="ECO:0000256" key="4">
    <source>
        <dbReference type="ARBA" id="ARBA00022692"/>
    </source>
</evidence>
<dbReference type="Proteomes" id="UP000220629">
    <property type="component" value="Unassembled WGS sequence"/>
</dbReference>
<keyword evidence="2 7" id="KW-0813">Transport</keyword>
<comment type="caution">
    <text evidence="9">The sequence shown here is derived from an EMBL/GenBank/DDBJ whole genome shotgun (WGS) entry which is preliminary data.</text>
</comment>
<dbReference type="PANTHER" id="PTHR30151">
    <property type="entry name" value="ALKANE SULFONATE ABC TRANSPORTER-RELATED, MEMBRANE SUBUNIT"/>
    <property type="match status" value="1"/>
</dbReference>
<dbReference type="InterPro" id="IPR035906">
    <property type="entry name" value="MetI-like_sf"/>
</dbReference>
<keyword evidence="5 7" id="KW-1133">Transmembrane helix</keyword>
<dbReference type="AlphaFoldDB" id="A0A2A7S3L7"/>
<evidence type="ECO:0000259" key="8">
    <source>
        <dbReference type="PROSITE" id="PS50928"/>
    </source>
</evidence>
<dbReference type="Gene3D" id="1.10.3720.10">
    <property type="entry name" value="MetI-like"/>
    <property type="match status" value="1"/>
</dbReference>
<feature type="domain" description="ABC transmembrane type-1" evidence="8">
    <location>
        <begin position="79"/>
        <end position="266"/>
    </location>
</feature>
<evidence type="ECO:0000256" key="6">
    <source>
        <dbReference type="ARBA" id="ARBA00023136"/>
    </source>
</evidence>
<evidence type="ECO:0000256" key="2">
    <source>
        <dbReference type="ARBA" id="ARBA00022448"/>
    </source>
</evidence>
<dbReference type="SUPFAM" id="SSF161098">
    <property type="entry name" value="MetI-like"/>
    <property type="match status" value="1"/>
</dbReference>
<reference evidence="10" key="1">
    <citation type="submission" date="2017-09" db="EMBL/GenBank/DDBJ databases">
        <title>FDA dAtabase for Regulatory Grade micrObial Sequences (FDA-ARGOS): Supporting development and validation of Infectious Disease Dx tests.</title>
        <authorList>
            <person name="Minogue T."/>
            <person name="Wolcott M."/>
            <person name="Wasieloski L."/>
            <person name="Aguilar W."/>
            <person name="Moore D."/>
            <person name="Tallon L."/>
            <person name="Sadzewicz L."/>
            <person name="Ott S."/>
            <person name="Zhao X."/>
            <person name="Nagaraj S."/>
            <person name="Vavikolanu K."/>
            <person name="Aluvathingal J."/>
            <person name="Nadendla S."/>
            <person name="Sichtig H."/>
        </authorList>
    </citation>
    <scope>NUCLEOTIDE SEQUENCE [LARGE SCALE GENOMIC DNA]</scope>
    <source>
        <strain evidence="10">FDAARGOS_390</strain>
    </source>
</reference>
<dbReference type="OrthoDB" id="9809660at2"/>
<keyword evidence="6 7" id="KW-0472">Membrane</keyword>
<feature type="transmembrane region" description="Helical" evidence="7">
    <location>
        <begin position="241"/>
        <end position="261"/>
    </location>
</feature>
<feature type="transmembrane region" description="Helical" evidence="7">
    <location>
        <begin position="21"/>
        <end position="44"/>
    </location>
</feature>
<comment type="similarity">
    <text evidence="7">Belongs to the binding-protein-dependent transport system permease family.</text>
</comment>
<feature type="transmembrane region" description="Helical" evidence="7">
    <location>
        <begin position="189"/>
        <end position="216"/>
    </location>
</feature>
<evidence type="ECO:0000256" key="5">
    <source>
        <dbReference type="ARBA" id="ARBA00022989"/>
    </source>
</evidence>
<evidence type="ECO:0000256" key="1">
    <source>
        <dbReference type="ARBA" id="ARBA00004651"/>
    </source>
</evidence>
<dbReference type="CDD" id="cd06261">
    <property type="entry name" value="TM_PBP2"/>
    <property type="match status" value="1"/>
</dbReference>
<dbReference type="GO" id="GO:0055085">
    <property type="term" value="P:transmembrane transport"/>
    <property type="evidence" value="ECO:0007669"/>
    <property type="project" value="InterPro"/>
</dbReference>
<evidence type="ECO:0000256" key="3">
    <source>
        <dbReference type="ARBA" id="ARBA00022475"/>
    </source>
</evidence>
<sequence>MPDRGSIMQPDRTAPRVGAALSGFAPSVLQAIPPVLLILAILALGEWAARAGVSPAALPAPSQVARAAVHDAGALVEQTLPTLLVAIYGCIAATLVSLLLAFAVYAIRGIETTVMTCAAVLSSIPIMAIAPMLLIWMGPSVITRIAITAVICVFPILVSVVQGIRAVGERLDELFVVMAASPWQRFTRLALPVSVPYLFVGLRIAAPLSILGALVAEWNGADTGLGVIMINAMFSLQIDRLWTTVGVACAVSLLAYGYVCMIERLAISADRVVRKASV</sequence>
<feature type="transmembrane region" description="Helical" evidence="7">
    <location>
        <begin position="142"/>
        <end position="168"/>
    </location>
</feature>
<proteinExistence type="inferred from homology"/>
<keyword evidence="3" id="KW-1003">Cell membrane</keyword>
<feature type="transmembrane region" description="Helical" evidence="7">
    <location>
        <begin position="85"/>
        <end position="107"/>
    </location>
</feature>
<dbReference type="EMBL" id="PDDY01000004">
    <property type="protein sequence ID" value="PEH37895.1"/>
    <property type="molecule type" value="Genomic_DNA"/>
</dbReference>
<feature type="transmembrane region" description="Helical" evidence="7">
    <location>
        <begin position="114"/>
        <end position="136"/>
    </location>
</feature>
<dbReference type="PROSITE" id="PS50928">
    <property type="entry name" value="ABC_TM1"/>
    <property type="match status" value="1"/>
</dbReference>
<gene>
    <name evidence="9" type="ORF">CRM94_25875</name>
</gene>
<accession>A0A2A7S3L7</accession>